<evidence type="ECO:0000256" key="7">
    <source>
        <dbReference type="ARBA" id="ARBA00023136"/>
    </source>
</evidence>
<comment type="similarity">
    <text evidence="2 8">Belongs to the glycosyltransferase 92 family.</text>
</comment>
<evidence type="ECO:0000256" key="4">
    <source>
        <dbReference type="ARBA" id="ARBA00022679"/>
    </source>
</evidence>
<keyword evidence="4 8" id="KW-0808">Transferase</keyword>
<keyword evidence="10" id="KW-1185">Reference proteome</keyword>
<dbReference type="GO" id="GO:0016757">
    <property type="term" value="F:glycosyltransferase activity"/>
    <property type="evidence" value="ECO:0007669"/>
    <property type="project" value="UniProtKB-UniRule"/>
</dbReference>
<sequence length="460" mass="52270">MLTTTKGTSTWTQKWKCILLLTFIFIANATIYWLTSFPIKALKIPGPQQARWLTATPQPQPQKACGFPVQRGPLIGVSGSKSFVVTPYVEHRGTVKEIRIISIIYRPEPQNYHCLLCCGGRNFSVTATSKVHTDHFGFDFCTGDIFCPVLSGCDTPEHVTIFSNAMSVGVAGWEPTFIPVLNQEPKSSGFDFSFTVCISTLFGNYSNTLQVVESMEMYRLLGVQRVVVYKNSCSPEVQKVLDYYVSEGLVEVVPWHVSSFISVSSGWKKSVSSGDLHYYGQIPALNDCVYRYMYRTEYIALHDIDELILPLKAENWHQLLRQLEQEHSPGMGFEFENFVFPISVSDEGSKYRPKEWGDIQGVNILEHVYRLPNIPGEFNNFKVIINPRSVFEATVHGFLDSKYGSVRVSPQEAHMYHIKEAHRPYLQQKELIKDDRIRHYSSRLLPAVSEVLKNALEKAQ</sequence>
<dbReference type="GO" id="GO:0005737">
    <property type="term" value="C:cytoplasm"/>
    <property type="evidence" value="ECO:0007669"/>
    <property type="project" value="TreeGrafter"/>
</dbReference>
<dbReference type="InterPro" id="IPR008166">
    <property type="entry name" value="Glyco_transf_92"/>
</dbReference>
<evidence type="ECO:0000256" key="1">
    <source>
        <dbReference type="ARBA" id="ARBA00004167"/>
    </source>
</evidence>
<evidence type="ECO:0000256" key="3">
    <source>
        <dbReference type="ARBA" id="ARBA00022676"/>
    </source>
</evidence>
<dbReference type="GO" id="GO:0016020">
    <property type="term" value="C:membrane"/>
    <property type="evidence" value="ECO:0007669"/>
    <property type="project" value="UniProtKB-SubCell"/>
</dbReference>
<evidence type="ECO:0000256" key="5">
    <source>
        <dbReference type="ARBA" id="ARBA00022692"/>
    </source>
</evidence>
<dbReference type="PANTHER" id="PTHR21461">
    <property type="entry name" value="GLYCOSYLTRANSFERASE FAMILY 92 PROTEIN"/>
    <property type="match status" value="1"/>
</dbReference>
<comment type="subcellular location">
    <subcellularLocation>
        <location evidence="1">Membrane</location>
        <topology evidence="1">Single-pass membrane protein</topology>
    </subcellularLocation>
</comment>
<keyword evidence="6" id="KW-1133">Transmembrane helix</keyword>
<dbReference type="EC" id="2.4.1.-" evidence="8"/>
<accession>A0AAD7RGX6</accession>
<name>A0AAD7RGX6_9TELE</name>
<dbReference type="PANTHER" id="PTHR21461:SF52">
    <property type="entry name" value="GLYCOSYLTRANSFERASE FAMILY 92 PROTEIN"/>
    <property type="match status" value="1"/>
</dbReference>
<gene>
    <name evidence="9" type="ORF">AAFF_G00213780</name>
</gene>
<proteinExistence type="inferred from homology"/>
<keyword evidence="3 8" id="KW-0328">Glycosyltransferase</keyword>
<keyword evidence="5" id="KW-0812">Transmembrane</keyword>
<evidence type="ECO:0000256" key="2">
    <source>
        <dbReference type="ARBA" id="ARBA00007647"/>
    </source>
</evidence>
<evidence type="ECO:0000256" key="6">
    <source>
        <dbReference type="ARBA" id="ARBA00022989"/>
    </source>
</evidence>
<comment type="caution">
    <text evidence="9">The sequence shown here is derived from an EMBL/GenBank/DDBJ whole genome shotgun (WGS) entry which is preliminary data.</text>
</comment>
<evidence type="ECO:0000313" key="9">
    <source>
        <dbReference type="EMBL" id="KAJ8383915.1"/>
    </source>
</evidence>
<dbReference type="Proteomes" id="UP001221898">
    <property type="component" value="Unassembled WGS sequence"/>
</dbReference>
<evidence type="ECO:0000256" key="8">
    <source>
        <dbReference type="RuleBase" id="RU366017"/>
    </source>
</evidence>
<dbReference type="EMBL" id="JAINUG010000283">
    <property type="protein sequence ID" value="KAJ8383915.1"/>
    <property type="molecule type" value="Genomic_DNA"/>
</dbReference>
<dbReference type="AlphaFoldDB" id="A0AAD7RGX6"/>
<evidence type="ECO:0000313" key="10">
    <source>
        <dbReference type="Proteomes" id="UP001221898"/>
    </source>
</evidence>
<reference evidence="9" key="1">
    <citation type="journal article" date="2023" name="Science">
        <title>Genome structures resolve the early diversification of teleost fishes.</title>
        <authorList>
            <person name="Parey E."/>
            <person name="Louis A."/>
            <person name="Montfort J."/>
            <person name="Bouchez O."/>
            <person name="Roques C."/>
            <person name="Iampietro C."/>
            <person name="Lluch J."/>
            <person name="Castinel A."/>
            <person name="Donnadieu C."/>
            <person name="Desvignes T."/>
            <person name="Floi Bucao C."/>
            <person name="Jouanno E."/>
            <person name="Wen M."/>
            <person name="Mejri S."/>
            <person name="Dirks R."/>
            <person name="Jansen H."/>
            <person name="Henkel C."/>
            <person name="Chen W.J."/>
            <person name="Zahm M."/>
            <person name="Cabau C."/>
            <person name="Klopp C."/>
            <person name="Thompson A.W."/>
            <person name="Robinson-Rechavi M."/>
            <person name="Braasch I."/>
            <person name="Lecointre G."/>
            <person name="Bobe J."/>
            <person name="Postlethwait J.H."/>
            <person name="Berthelot C."/>
            <person name="Roest Crollius H."/>
            <person name="Guiguen Y."/>
        </authorList>
    </citation>
    <scope>NUCLEOTIDE SEQUENCE</scope>
    <source>
        <strain evidence="9">NC1722</strain>
    </source>
</reference>
<keyword evidence="7" id="KW-0472">Membrane</keyword>
<protein>
    <recommendedName>
        <fullName evidence="8">Glycosyltransferase family 92 protein</fullName>
        <ecNumber evidence="8">2.4.1.-</ecNumber>
    </recommendedName>
</protein>
<organism evidence="9 10">
    <name type="scientific">Aldrovandia affinis</name>
    <dbReference type="NCBI Taxonomy" id="143900"/>
    <lineage>
        <taxon>Eukaryota</taxon>
        <taxon>Metazoa</taxon>
        <taxon>Chordata</taxon>
        <taxon>Craniata</taxon>
        <taxon>Vertebrata</taxon>
        <taxon>Euteleostomi</taxon>
        <taxon>Actinopterygii</taxon>
        <taxon>Neopterygii</taxon>
        <taxon>Teleostei</taxon>
        <taxon>Notacanthiformes</taxon>
        <taxon>Halosauridae</taxon>
        <taxon>Aldrovandia</taxon>
    </lineage>
</organism>
<dbReference type="Pfam" id="PF01697">
    <property type="entry name" value="Glyco_transf_92"/>
    <property type="match status" value="1"/>
</dbReference>